<evidence type="ECO:0000313" key="3">
    <source>
        <dbReference type="Proteomes" id="UP000233837"/>
    </source>
</evidence>
<feature type="compositionally biased region" description="Polar residues" evidence="1">
    <location>
        <begin position="233"/>
        <end position="254"/>
    </location>
</feature>
<protein>
    <recommendedName>
        <fullName evidence="4">Retrotransposon gag domain-containing protein</fullName>
    </recommendedName>
</protein>
<feature type="compositionally biased region" description="Basic and acidic residues" evidence="1">
    <location>
        <begin position="24"/>
        <end position="33"/>
    </location>
</feature>
<reference evidence="2 3" key="2">
    <citation type="journal article" date="2017" name="Nature">
        <title>The Apostasia genome and the evolution of orchids.</title>
        <authorList>
            <person name="Zhang G.Q."/>
            <person name="Liu K.W."/>
            <person name="Li Z."/>
            <person name="Lohaus R."/>
            <person name="Hsiao Y.Y."/>
            <person name="Niu S.C."/>
            <person name="Wang J.Y."/>
            <person name="Lin Y.C."/>
            <person name="Xu Q."/>
            <person name="Chen L.J."/>
            <person name="Yoshida K."/>
            <person name="Fujiwara S."/>
            <person name="Wang Z.W."/>
            <person name="Zhang Y.Q."/>
            <person name="Mitsuda N."/>
            <person name="Wang M."/>
            <person name="Liu G.H."/>
            <person name="Pecoraro L."/>
            <person name="Huang H.X."/>
            <person name="Xiao X.J."/>
            <person name="Lin M."/>
            <person name="Wu X.Y."/>
            <person name="Wu W.L."/>
            <person name="Chen Y.Y."/>
            <person name="Chang S.B."/>
            <person name="Sakamoto S."/>
            <person name="Ohme-Takagi M."/>
            <person name="Yagi M."/>
            <person name="Zeng S.J."/>
            <person name="Shen C.Y."/>
            <person name="Yeh C.M."/>
            <person name="Luo Y.B."/>
            <person name="Tsai W.C."/>
            <person name="Van de Peer Y."/>
            <person name="Liu Z.J."/>
        </authorList>
    </citation>
    <scope>NUCLEOTIDE SEQUENCE [LARGE SCALE GENOMIC DNA]</scope>
    <source>
        <tissue evidence="2">The whole plant</tissue>
    </source>
</reference>
<proteinExistence type="predicted"/>
<evidence type="ECO:0000256" key="1">
    <source>
        <dbReference type="SAM" id="MobiDB-lite"/>
    </source>
</evidence>
<reference evidence="2 3" key="1">
    <citation type="journal article" date="2016" name="Sci. Rep.">
        <title>The Dendrobium catenatum Lindl. genome sequence provides insights into polysaccharide synthase, floral development and adaptive evolution.</title>
        <authorList>
            <person name="Zhang G.Q."/>
            <person name="Xu Q."/>
            <person name="Bian C."/>
            <person name="Tsai W.C."/>
            <person name="Yeh C.M."/>
            <person name="Liu K.W."/>
            <person name="Yoshida K."/>
            <person name="Zhang L.S."/>
            <person name="Chang S.B."/>
            <person name="Chen F."/>
            <person name="Shi Y."/>
            <person name="Su Y.Y."/>
            <person name="Zhang Y.Q."/>
            <person name="Chen L.J."/>
            <person name="Yin Y."/>
            <person name="Lin M."/>
            <person name="Huang H."/>
            <person name="Deng H."/>
            <person name="Wang Z.W."/>
            <person name="Zhu S.L."/>
            <person name="Zhao X."/>
            <person name="Deng C."/>
            <person name="Niu S.C."/>
            <person name="Huang J."/>
            <person name="Wang M."/>
            <person name="Liu G.H."/>
            <person name="Yang H.J."/>
            <person name="Xiao X.J."/>
            <person name="Hsiao Y.Y."/>
            <person name="Wu W.L."/>
            <person name="Chen Y.Y."/>
            <person name="Mitsuda N."/>
            <person name="Ohme-Takagi M."/>
            <person name="Luo Y.B."/>
            <person name="Van de Peer Y."/>
            <person name="Liu Z.J."/>
        </authorList>
    </citation>
    <scope>NUCLEOTIDE SEQUENCE [LARGE SCALE GENOMIC DNA]</scope>
    <source>
        <tissue evidence="2">The whole plant</tissue>
    </source>
</reference>
<accession>A0A2I0VEW8</accession>
<evidence type="ECO:0000313" key="2">
    <source>
        <dbReference type="EMBL" id="PKU61968.1"/>
    </source>
</evidence>
<name>A0A2I0VEW8_9ASPA</name>
<dbReference type="AlphaFoldDB" id="A0A2I0VEW8"/>
<dbReference type="Proteomes" id="UP000233837">
    <property type="component" value="Unassembled WGS sequence"/>
</dbReference>
<feature type="region of interest" description="Disordered" evidence="1">
    <location>
        <begin position="24"/>
        <end position="45"/>
    </location>
</feature>
<keyword evidence="3" id="KW-1185">Reference proteome</keyword>
<organism evidence="2 3">
    <name type="scientific">Dendrobium catenatum</name>
    <dbReference type="NCBI Taxonomy" id="906689"/>
    <lineage>
        <taxon>Eukaryota</taxon>
        <taxon>Viridiplantae</taxon>
        <taxon>Streptophyta</taxon>
        <taxon>Embryophyta</taxon>
        <taxon>Tracheophyta</taxon>
        <taxon>Spermatophyta</taxon>
        <taxon>Magnoliopsida</taxon>
        <taxon>Liliopsida</taxon>
        <taxon>Asparagales</taxon>
        <taxon>Orchidaceae</taxon>
        <taxon>Epidendroideae</taxon>
        <taxon>Malaxideae</taxon>
        <taxon>Dendrobiinae</taxon>
        <taxon>Dendrobium</taxon>
    </lineage>
</organism>
<evidence type="ECO:0008006" key="4">
    <source>
        <dbReference type="Google" id="ProtNLM"/>
    </source>
</evidence>
<gene>
    <name evidence="2" type="ORF">MA16_Dca025226</name>
</gene>
<feature type="region of interest" description="Disordered" evidence="1">
    <location>
        <begin position="221"/>
        <end position="255"/>
    </location>
</feature>
<dbReference type="EMBL" id="KZ503713">
    <property type="protein sequence ID" value="PKU61968.1"/>
    <property type="molecule type" value="Genomic_DNA"/>
</dbReference>
<sequence length="586" mass="66277">MDSIGFQKRLDDLVSLVGSLTKTTKESHVDSPHSRYVPHSLSQASRKVPHYAYQPRPETNPRQPHLESPYQLPTFDGSSDPYYFREWARQLDDYFESCHILESHQLSIAKYHLKGQALQFWVRLEDRRESSGEYLTWKDMRRELNLKYRPSTYGQPADSKFRSPPAHQTIGYYTLNTPTPSDRHLEHHPTPCRTNRGPYCGQDHPSFSSIRVTVPPCRSPLNIDDRPFGRPSVGSSPYDSTLGLTSSHPSQPLTSPVLDPASLILIKNCSKKKKSTEPETEVIHFVETIDNDDFFEDETEVIESDSQNDLNPELGKLEPVNVDTLTHPNPSFFKDESLDKVCLDDSRTSNTLILEDPDLVVTTTEMTLGNLDGNDFELEVNQLKLSPELNEPEPIDLKIMTLPHHIENISTNLKDSDLTLSGFGPNWGIGHPRILLESILGVAPLELHLKECDFLDWIYLTTPHTDFNVRENFSPYFHVTTLTVVPTSVPHFLSPIPAGDSFGYPILAVGQDPSPYFVPDSFVLPIMFLAFHVKDNLSPSWMNLLDDTVNPRRPPATLTQTSHRSTLVAKNVFIAPPTPVPLDRTL</sequence>